<dbReference type="Pfam" id="PF05786">
    <property type="entry name" value="Cnd2"/>
    <property type="match status" value="1"/>
</dbReference>
<dbReference type="PANTHER" id="PTHR13108:SF9">
    <property type="entry name" value="CONDENSIN COMPLEX SUBUNIT 2"/>
    <property type="match status" value="1"/>
</dbReference>
<evidence type="ECO:0000256" key="10">
    <source>
        <dbReference type="ARBA" id="ARBA00023306"/>
    </source>
</evidence>
<evidence type="ECO:0000256" key="8">
    <source>
        <dbReference type="ARBA" id="ARBA00022776"/>
    </source>
</evidence>
<dbReference type="PIRSF" id="PIRSF017126">
    <property type="entry name" value="Condensin_H"/>
    <property type="match status" value="1"/>
</dbReference>
<comment type="similarity">
    <text evidence="3 11">Belongs to the CND2 (condensin subunit 2) family.</text>
</comment>
<feature type="compositionally biased region" description="Acidic residues" evidence="12">
    <location>
        <begin position="354"/>
        <end position="381"/>
    </location>
</feature>
<evidence type="ECO:0000256" key="1">
    <source>
        <dbReference type="ARBA" id="ARBA00004286"/>
    </source>
</evidence>
<protein>
    <recommendedName>
        <fullName evidence="4 11">Condensin complex subunit 2</fullName>
    </recommendedName>
</protein>
<evidence type="ECO:0000256" key="3">
    <source>
        <dbReference type="ARBA" id="ARBA00009471"/>
    </source>
</evidence>
<feature type="region of interest" description="Disordered" evidence="12">
    <location>
        <begin position="453"/>
        <end position="473"/>
    </location>
</feature>
<keyword evidence="9 11" id="KW-0226">DNA condensation</keyword>
<evidence type="ECO:0000256" key="5">
    <source>
        <dbReference type="ARBA" id="ARBA00022454"/>
    </source>
</evidence>
<evidence type="ECO:0000256" key="2">
    <source>
        <dbReference type="ARBA" id="ARBA00004496"/>
    </source>
</evidence>
<evidence type="ECO:0000256" key="4">
    <source>
        <dbReference type="ARBA" id="ARBA00016065"/>
    </source>
</evidence>
<dbReference type="InterPro" id="IPR022816">
    <property type="entry name" value="Condensin_barren_su2"/>
</dbReference>
<comment type="subcellular location">
    <subcellularLocation>
        <location evidence="1">Chromosome</location>
    </subcellularLocation>
    <subcellularLocation>
        <location evidence="2">Cytoplasm</location>
    </subcellularLocation>
</comment>
<dbReference type="PANTHER" id="PTHR13108">
    <property type="entry name" value="CONDENSIN COMPLEX SUBUNIT 2"/>
    <property type="match status" value="1"/>
</dbReference>
<evidence type="ECO:0000313" key="14">
    <source>
        <dbReference type="Proteomes" id="UP001209878"/>
    </source>
</evidence>
<feature type="region of interest" description="Disordered" evidence="12">
    <location>
        <begin position="1"/>
        <end position="28"/>
    </location>
</feature>
<comment type="caution">
    <text evidence="13">The sequence shown here is derived from an EMBL/GenBank/DDBJ whole genome shotgun (WGS) entry which is preliminary data.</text>
</comment>
<gene>
    <name evidence="13" type="ORF">NP493_1132g00026</name>
</gene>
<keyword evidence="10 11" id="KW-0131">Cell cycle</keyword>
<accession>A0AAD9NJR1</accession>
<evidence type="ECO:0000256" key="12">
    <source>
        <dbReference type="SAM" id="MobiDB-lite"/>
    </source>
</evidence>
<evidence type="ECO:0000256" key="11">
    <source>
        <dbReference type="PIRNR" id="PIRNR017126"/>
    </source>
</evidence>
<keyword evidence="8 11" id="KW-0498">Mitosis</keyword>
<dbReference type="GO" id="GO:0000796">
    <property type="term" value="C:condensin complex"/>
    <property type="evidence" value="ECO:0007669"/>
    <property type="project" value="InterPro"/>
</dbReference>
<dbReference type="GO" id="GO:0007076">
    <property type="term" value="P:mitotic chromosome condensation"/>
    <property type="evidence" value="ECO:0007669"/>
    <property type="project" value="InterPro"/>
</dbReference>
<keyword evidence="6" id="KW-0963">Cytoplasm</keyword>
<feature type="region of interest" description="Disordered" evidence="12">
    <location>
        <begin position="186"/>
        <end position="218"/>
    </location>
</feature>
<proteinExistence type="inferred from homology"/>
<keyword evidence="14" id="KW-1185">Reference proteome</keyword>
<feature type="region of interest" description="Disordered" evidence="12">
    <location>
        <begin position="348"/>
        <end position="387"/>
    </location>
</feature>
<dbReference type="Proteomes" id="UP001209878">
    <property type="component" value="Unassembled WGS sequence"/>
</dbReference>
<dbReference type="GO" id="GO:0003682">
    <property type="term" value="F:chromatin binding"/>
    <property type="evidence" value="ECO:0007669"/>
    <property type="project" value="TreeGrafter"/>
</dbReference>
<evidence type="ECO:0000313" key="13">
    <source>
        <dbReference type="EMBL" id="KAK2170846.1"/>
    </source>
</evidence>
<evidence type="ECO:0000256" key="7">
    <source>
        <dbReference type="ARBA" id="ARBA00022618"/>
    </source>
</evidence>
<dbReference type="EMBL" id="JAODUO010001131">
    <property type="protein sequence ID" value="KAK2170846.1"/>
    <property type="molecule type" value="Genomic_DNA"/>
</dbReference>
<sequence length="763" mass="84190">MKSAREMVSPAVSAVQNRHVTTPHELVSPSTQRKVVVTTPLEYVSPLVHRQRGIVSPQVRLTRVQENNDDAERRERRRSTVRDLHIQQLCSPGTPSTDKRTDPLNGLSTTQLTEHYANCIKLSAENKINSKNAFRLHLIDYMSELIAKKEMTNFQVASSTLDASAKIYAGRVDAIHTETYKMLSGLGCGTDKNDNENDDGNEEDGDGQEGVKKKKRMRRGKTIETNLKNIGLNKFDLEFQVDPFFQKMSAAFDEGGTGGLLLTQLRCFDSMSQLAFDSSTVVSQGASETRDDDISDMSIDLRDMQSVYAGVKLETLQVCPTFVQFEFSNWNQDGEDSIMSQLNKSSSGKHAFDLDAEPEPIPEDLGDDDGGYDALDDDSDGVSEAGSMMMGEGTEARLVETTLESIRHGTVGTLMQVLAAEPSEYSYFSANLLETWAGPAHWKLRPRSKAEVLASTSREATTADGEKKTRGKKEPFRVDFKADVNVDSHLKKTRASTTVTKATLVKYSKSQTTLPKDLHYDGEKLFKLSLRPRRMVKRQQESVTDVDDGVETYNYNNANDVENFCPCPEMGLADDGDDDDGNMGGLELTEGAGDFCLSQDMTQPGMMTGGDSLLSHSVFTGDNLVSQPQKVAKLNIAYAKIAKKIDMKRLKTSMWQLLTKPCDEDKENCGAEEEGRKSLGGSMVGRHSFSAVVRDLHAVLPKQSANNLSVHIAFGCLLHLANEKVSVHSLCAVIRHSAVNECCLVKVIGSHLLTSLLEIHCRL</sequence>
<keyword evidence="5" id="KW-0158">Chromosome</keyword>
<evidence type="ECO:0000256" key="6">
    <source>
        <dbReference type="ARBA" id="ARBA00022490"/>
    </source>
</evidence>
<dbReference type="GO" id="GO:0005737">
    <property type="term" value="C:cytoplasm"/>
    <property type="evidence" value="ECO:0007669"/>
    <property type="project" value="UniProtKB-SubCell"/>
</dbReference>
<name>A0AAD9NJR1_RIDPI</name>
<feature type="compositionally biased region" description="Acidic residues" evidence="12">
    <location>
        <begin position="196"/>
        <end position="207"/>
    </location>
</feature>
<feature type="compositionally biased region" description="Basic and acidic residues" evidence="12">
    <location>
        <begin position="464"/>
        <end position="473"/>
    </location>
</feature>
<dbReference type="GO" id="GO:0051301">
    <property type="term" value="P:cell division"/>
    <property type="evidence" value="ECO:0007669"/>
    <property type="project" value="UniProtKB-KW"/>
</dbReference>
<organism evidence="13 14">
    <name type="scientific">Ridgeia piscesae</name>
    <name type="common">Tubeworm</name>
    <dbReference type="NCBI Taxonomy" id="27915"/>
    <lineage>
        <taxon>Eukaryota</taxon>
        <taxon>Metazoa</taxon>
        <taxon>Spiralia</taxon>
        <taxon>Lophotrochozoa</taxon>
        <taxon>Annelida</taxon>
        <taxon>Polychaeta</taxon>
        <taxon>Sedentaria</taxon>
        <taxon>Canalipalpata</taxon>
        <taxon>Sabellida</taxon>
        <taxon>Siboglinidae</taxon>
        <taxon>Ridgeia</taxon>
    </lineage>
</organism>
<keyword evidence="7 11" id="KW-0132">Cell division</keyword>
<evidence type="ECO:0000256" key="9">
    <source>
        <dbReference type="ARBA" id="ARBA00023067"/>
    </source>
</evidence>
<comment type="function">
    <text evidence="11">Regulatory subunit of the condensin complex, a complex required for conversion of interphase chromatin into mitotic-like condense chromosomes.</text>
</comment>
<reference evidence="13" key="1">
    <citation type="journal article" date="2023" name="Mol. Biol. Evol.">
        <title>Third-Generation Sequencing Reveals the Adaptive Role of the Epigenome in Three Deep-Sea Polychaetes.</title>
        <authorList>
            <person name="Perez M."/>
            <person name="Aroh O."/>
            <person name="Sun Y."/>
            <person name="Lan Y."/>
            <person name="Juniper S.K."/>
            <person name="Young C.R."/>
            <person name="Angers B."/>
            <person name="Qian P.Y."/>
        </authorList>
    </citation>
    <scope>NUCLEOTIDE SEQUENCE</scope>
    <source>
        <strain evidence="13">R07B-5</strain>
    </source>
</reference>
<dbReference type="AlphaFoldDB" id="A0AAD9NJR1"/>